<evidence type="ECO:0000313" key="20">
    <source>
        <dbReference type="Proteomes" id="UP000001292"/>
    </source>
</evidence>
<comment type="function">
    <text evidence="1">Transfers mannosyl residues to the hydroxyl group of serine or threonine residues.</text>
</comment>
<evidence type="ECO:0000256" key="7">
    <source>
        <dbReference type="ARBA" id="ARBA00022679"/>
    </source>
</evidence>
<reference evidence="19 20" key="1">
    <citation type="journal article" date="2007" name="Nature">
        <title>Evolution of genes and genomes on the Drosophila phylogeny.</title>
        <authorList>
            <consortium name="Drosophila 12 Genomes Consortium"/>
            <person name="Clark A.G."/>
            <person name="Eisen M.B."/>
            <person name="Smith D.R."/>
            <person name="Bergman C.M."/>
            <person name="Oliver B."/>
            <person name="Markow T.A."/>
            <person name="Kaufman T.C."/>
            <person name="Kellis M."/>
            <person name="Gelbart W."/>
            <person name="Iyer V.N."/>
            <person name="Pollard D.A."/>
            <person name="Sackton T.B."/>
            <person name="Larracuente A.M."/>
            <person name="Singh N.D."/>
            <person name="Abad J.P."/>
            <person name="Abt D.N."/>
            <person name="Adryan B."/>
            <person name="Aguade M."/>
            <person name="Akashi H."/>
            <person name="Anderson W.W."/>
            <person name="Aquadro C.F."/>
            <person name="Ardell D.H."/>
            <person name="Arguello R."/>
            <person name="Artieri C.G."/>
            <person name="Barbash D.A."/>
            <person name="Barker D."/>
            <person name="Barsanti P."/>
            <person name="Batterham P."/>
            <person name="Batzoglou S."/>
            <person name="Begun D."/>
            <person name="Bhutkar A."/>
            <person name="Blanco E."/>
            <person name="Bosak S.A."/>
            <person name="Bradley R.K."/>
            <person name="Brand A.D."/>
            <person name="Brent M.R."/>
            <person name="Brooks A.N."/>
            <person name="Brown R.H."/>
            <person name="Butlin R.K."/>
            <person name="Caggese C."/>
            <person name="Calvi B.R."/>
            <person name="Bernardo de Carvalho A."/>
            <person name="Caspi A."/>
            <person name="Castrezana S."/>
            <person name="Celniker S.E."/>
            <person name="Chang J.L."/>
            <person name="Chapple C."/>
            <person name="Chatterji S."/>
            <person name="Chinwalla A."/>
            <person name="Civetta A."/>
            <person name="Clifton S.W."/>
            <person name="Comeron J.M."/>
            <person name="Costello J.C."/>
            <person name="Coyne J.A."/>
            <person name="Daub J."/>
            <person name="David R.G."/>
            <person name="Delcher A.L."/>
            <person name="Delehaunty K."/>
            <person name="Do C.B."/>
            <person name="Ebling H."/>
            <person name="Edwards K."/>
            <person name="Eickbush T."/>
            <person name="Evans J.D."/>
            <person name="Filipski A."/>
            <person name="Findeiss S."/>
            <person name="Freyhult E."/>
            <person name="Fulton L."/>
            <person name="Fulton R."/>
            <person name="Garcia A.C."/>
            <person name="Gardiner A."/>
            <person name="Garfield D.A."/>
            <person name="Garvin B.E."/>
            <person name="Gibson G."/>
            <person name="Gilbert D."/>
            <person name="Gnerre S."/>
            <person name="Godfrey J."/>
            <person name="Good R."/>
            <person name="Gotea V."/>
            <person name="Gravely B."/>
            <person name="Greenberg A.J."/>
            <person name="Griffiths-Jones S."/>
            <person name="Gross S."/>
            <person name="Guigo R."/>
            <person name="Gustafson E.A."/>
            <person name="Haerty W."/>
            <person name="Hahn M.W."/>
            <person name="Halligan D.L."/>
            <person name="Halpern A.L."/>
            <person name="Halter G.M."/>
            <person name="Han M.V."/>
            <person name="Heger A."/>
            <person name="Hillier L."/>
            <person name="Hinrichs A.S."/>
            <person name="Holmes I."/>
            <person name="Hoskins R.A."/>
            <person name="Hubisz M.J."/>
            <person name="Hultmark D."/>
            <person name="Huntley M.A."/>
            <person name="Jaffe D.B."/>
            <person name="Jagadeeshan S."/>
            <person name="Jeck W.R."/>
            <person name="Johnson J."/>
            <person name="Jones C.D."/>
            <person name="Jordan W.C."/>
            <person name="Karpen G.H."/>
            <person name="Kataoka E."/>
            <person name="Keightley P.D."/>
            <person name="Kheradpour P."/>
            <person name="Kirkness E.F."/>
            <person name="Koerich L.B."/>
            <person name="Kristiansen K."/>
            <person name="Kudrna D."/>
            <person name="Kulathinal R.J."/>
            <person name="Kumar S."/>
            <person name="Kwok R."/>
            <person name="Lander E."/>
            <person name="Langley C.H."/>
            <person name="Lapoint R."/>
            <person name="Lazzaro B.P."/>
            <person name="Lee S.J."/>
            <person name="Levesque L."/>
            <person name="Li R."/>
            <person name="Lin C.F."/>
            <person name="Lin M.F."/>
            <person name="Lindblad-Toh K."/>
            <person name="Llopart A."/>
            <person name="Long M."/>
            <person name="Low L."/>
            <person name="Lozovsky E."/>
            <person name="Lu J."/>
            <person name="Luo M."/>
            <person name="Machado C.A."/>
            <person name="Makalowski W."/>
            <person name="Marzo M."/>
            <person name="Matsuda M."/>
            <person name="Matzkin L."/>
            <person name="McAllister B."/>
            <person name="McBride C.S."/>
            <person name="McKernan B."/>
            <person name="McKernan K."/>
            <person name="Mendez-Lago M."/>
            <person name="Minx P."/>
            <person name="Mollenhauer M.U."/>
            <person name="Montooth K."/>
            <person name="Mount S.M."/>
            <person name="Mu X."/>
            <person name="Myers E."/>
            <person name="Negre B."/>
            <person name="Newfeld S."/>
            <person name="Nielsen R."/>
            <person name="Noor M.A."/>
            <person name="O'Grady P."/>
            <person name="Pachter L."/>
            <person name="Papaceit M."/>
            <person name="Parisi M.J."/>
            <person name="Parisi M."/>
            <person name="Parts L."/>
            <person name="Pedersen J.S."/>
            <person name="Pesole G."/>
            <person name="Phillippy A.M."/>
            <person name="Ponting C.P."/>
            <person name="Pop M."/>
            <person name="Porcelli D."/>
            <person name="Powell J.R."/>
            <person name="Prohaska S."/>
            <person name="Pruitt K."/>
            <person name="Puig M."/>
            <person name="Quesneville H."/>
            <person name="Ram K.R."/>
            <person name="Rand D."/>
            <person name="Rasmussen M.D."/>
            <person name="Reed L.K."/>
            <person name="Reenan R."/>
            <person name="Reily A."/>
            <person name="Remington K.A."/>
            <person name="Rieger T.T."/>
            <person name="Ritchie M.G."/>
            <person name="Robin C."/>
            <person name="Rogers Y.H."/>
            <person name="Rohde C."/>
            <person name="Rozas J."/>
            <person name="Rubenfield M.J."/>
            <person name="Ruiz A."/>
            <person name="Russo S."/>
            <person name="Salzberg S.L."/>
            <person name="Sanchez-Gracia A."/>
            <person name="Saranga D.J."/>
            <person name="Sato H."/>
            <person name="Schaeffer S.W."/>
            <person name="Schatz M.C."/>
            <person name="Schlenke T."/>
            <person name="Schwartz R."/>
            <person name="Segarra C."/>
            <person name="Singh R.S."/>
            <person name="Sirot L."/>
            <person name="Sirota M."/>
            <person name="Sisneros N.B."/>
            <person name="Smith C.D."/>
            <person name="Smith T.F."/>
            <person name="Spieth J."/>
            <person name="Stage D.E."/>
            <person name="Stark A."/>
            <person name="Stephan W."/>
            <person name="Strausberg R.L."/>
            <person name="Strempel S."/>
            <person name="Sturgill D."/>
            <person name="Sutton G."/>
            <person name="Sutton G.G."/>
            <person name="Tao W."/>
            <person name="Teichmann S."/>
            <person name="Tobari Y.N."/>
            <person name="Tomimura Y."/>
            <person name="Tsolas J.M."/>
            <person name="Valente V.L."/>
            <person name="Venter E."/>
            <person name="Venter J.C."/>
            <person name="Vicario S."/>
            <person name="Vieira F.G."/>
            <person name="Vilella A.J."/>
            <person name="Villasante A."/>
            <person name="Walenz B."/>
            <person name="Wang J."/>
            <person name="Wasserman M."/>
            <person name="Watts T."/>
            <person name="Wilson D."/>
            <person name="Wilson R.K."/>
            <person name="Wing R.A."/>
            <person name="Wolfner M.F."/>
            <person name="Wong A."/>
            <person name="Wong G.K."/>
            <person name="Wu C.I."/>
            <person name="Wu G."/>
            <person name="Yamamoto D."/>
            <person name="Yang H.P."/>
            <person name="Yang S.P."/>
            <person name="Yorke J.A."/>
            <person name="Yoshida K."/>
            <person name="Zdobnov E."/>
            <person name="Zhang P."/>
            <person name="Zhang Y."/>
            <person name="Zimin A.V."/>
            <person name="Baldwin J."/>
            <person name="Abdouelleil A."/>
            <person name="Abdulkadir J."/>
            <person name="Abebe A."/>
            <person name="Abera B."/>
            <person name="Abreu J."/>
            <person name="Acer S.C."/>
            <person name="Aftuck L."/>
            <person name="Alexander A."/>
            <person name="An P."/>
            <person name="Anderson E."/>
            <person name="Anderson S."/>
            <person name="Arachi H."/>
            <person name="Azer M."/>
            <person name="Bachantsang P."/>
            <person name="Barry A."/>
            <person name="Bayul T."/>
            <person name="Berlin A."/>
            <person name="Bessette D."/>
            <person name="Bloom T."/>
            <person name="Blye J."/>
            <person name="Boguslavskiy L."/>
            <person name="Bonnet C."/>
            <person name="Boukhgalter B."/>
            <person name="Bourzgui I."/>
            <person name="Brown A."/>
            <person name="Cahill P."/>
            <person name="Channer S."/>
            <person name="Cheshatsang Y."/>
            <person name="Chuda L."/>
            <person name="Citroen M."/>
            <person name="Collymore A."/>
            <person name="Cooke P."/>
            <person name="Costello M."/>
            <person name="D'Aco K."/>
            <person name="Daza R."/>
            <person name="De Haan G."/>
            <person name="DeGray S."/>
            <person name="DeMaso C."/>
            <person name="Dhargay N."/>
            <person name="Dooley K."/>
            <person name="Dooley E."/>
            <person name="Doricent M."/>
            <person name="Dorje P."/>
            <person name="Dorjee K."/>
            <person name="Dupes A."/>
            <person name="Elong R."/>
            <person name="Falk J."/>
            <person name="Farina A."/>
            <person name="Faro S."/>
            <person name="Ferguson D."/>
            <person name="Fisher S."/>
            <person name="Foley C.D."/>
            <person name="Franke A."/>
            <person name="Friedrich D."/>
            <person name="Gadbois L."/>
            <person name="Gearin G."/>
            <person name="Gearin C.R."/>
            <person name="Giannoukos G."/>
            <person name="Goode T."/>
            <person name="Graham J."/>
            <person name="Grandbois E."/>
            <person name="Grewal S."/>
            <person name="Gyaltsen K."/>
            <person name="Hafez N."/>
            <person name="Hagos B."/>
            <person name="Hall J."/>
            <person name="Henson C."/>
            <person name="Hollinger A."/>
            <person name="Honan T."/>
            <person name="Huard M.D."/>
            <person name="Hughes L."/>
            <person name="Hurhula B."/>
            <person name="Husby M.E."/>
            <person name="Kamat A."/>
            <person name="Kanga B."/>
            <person name="Kashin S."/>
            <person name="Khazanovich D."/>
            <person name="Kisner P."/>
            <person name="Lance K."/>
            <person name="Lara M."/>
            <person name="Lee W."/>
            <person name="Lennon N."/>
            <person name="Letendre F."/>
            <person name="LeVine R."/>
            <person name="Lipovsky A."/>
            <person name="Liu X."/>
            <person name="Liu J."/>
            <person name="Liu S."/>
            <person name="Lokyitsang T."/>
            <person name="Lokyitsang Y."/>
            <person name="Lubonja R."/>
            <person name="Lui A."/>
            <person name="MacDonald P."/>
            <person name="Magnisalis V."/>
            <person name="Maru K."/>
            <person name="Matthews C."/>
            <person name="McCusker W."/>
            <person name="McDonough S."/>
            <person name="Mehta T."/>
            <person name="Meldrim J."/>
            <person name="Meneus L."/>
            <person name="Mihai O."/>
            <person name="Mihalev A."/>
            <person name="Mihova T."/>
            <person name="Mittelman R."/>
            <person name="Mlenga V."/>
            <person name="Montmayeur A."/>
            <person name="Mulrain L."/>
            <person name="Navidi A."/>
            <person name="Naylor J."/>
            <person name="Negash T."/>
            <person name="Nguyen T."/>
            <person name="Nguyen N."/>
            <person name="Nicol R."/>
            <person name="Norbu C."/>
            <person name="Norbu N."/>
            <person name="Novod N."/>
            <person name="O'Neill B."/>
            <person name="Osman S."/>
            <person name="Markiewicz E."/>
            <person name="Oyono O.L."/>
            <person name="Patti C."/>
            <person name="Phunkhang P."/>
            <person name="Pierre F."/>
            <person name="Priest M."/>
            <person name="Raghuraman S."/>
            <person name="Rege F."/>
            <person name="Reyes R."/>
            <person name="Rise C."/>
            <person name="Rogov P."/>
            <person name="Ross K."/>
            <person name="Ryan E."/>
            <person name="Settipalli S."/>
            <person name="Shea T."/>
            <person name="Sherpa N."/>
            <person name="Shi L."/>
            <person name="Shih D."/>
            <person name="Sparrow T."/>
            <person name="Spaulding J."/>
            <person name="Stalker J."/>
            <person name="Stange-Thomann N."/>
            <person name="Stavropoulos S."/>
            <person name="Stone C."/>
            <person name="Strader C."/>
            <person name="Tesfaye S."/>
            <person name="Thomson T."/>
            <person name="Thoulutsang Y."/>
            <person name="Thoulutsang D."/>
            <person name="Topham K."/>
            <person name="Topping I."/>
            <person name="Tsamla T."/>
            <person name="Vassiliev H."/>
            <person name="Vo A."/>
            <person name="Wangchuk T."/>
            <person name="Wangdi T."/>
            <person name="Weiand M."/>
            <person name="Wilkinson J."/>
            <person name="Wilson A."/>
            <person name="Yadav S."/>
            <person name="Young G."/>
            <person name="Yu Q."/>
            <person name="Zembek L."/>
            <person name="Zhong D."/>
            <person name="Zimmer A."/>
            <person name="Zwirko Z."/>
            <person name="Jaffe D.B."/>
            <person name="Alvarez P."/>
            <person name="Brockman W."/>
            <person name="Butler J."/>
            <person name="Chin C."/>
            <person name="Gnerre S."/>
            <person name="Grabherr M."/>
            <person name="Kleber M."/>
            <person name="Mauceli E."/>
            <person name="MacCallum I."/>
        </authorList>
    </citation>
    <scope>NUCLEOTIDE SEQUENCE [LARGE SCALE GENOMIC DNA]</scope>
    <source>
        <strain evidence="20">Rob3c / Tucson 14021-0248.25</strain>
    </source>
</reference>
<feature type="transmembrane region" description="Helical" evidence="17">
    <location>
        <begin position="266"/>
        <end position="286"/>
    </location>
</feature>
<keyword evidence="13 17" id="KW-0472">Membrane</keyword>
<feature type="transmembrane region" description="Helical" evidence="17">
    <location>
        <begin position="500"/>
        <end position="516"/>
    </location>
</feature>
<dbReference type="AlphaFoldDB" id="B4I2N7"/>
<keyword evidence="12 17" id="KW-1133">Transmembrane helix</keyword>
<dbReference type="HOGENOM" id="CLU_011615_4_0_1"/>
<feature type="domain" description="DUF1736" evidence="18">
    <location>
        <begin position="291"/>
        <end position="361"/>
    </location>
</feature>
<dbReference type="OMA" id="PHNYALQ"/>
<dbReference type="EMBL" id="CH480820">
    <property type="protein sequence ID" value="EDW54032.1"/>
    <property type="molecule type" value="Genomic_DNA"/>
</dbReference>
<evidence type="ECO:0000256" key="15">
    <source>
        <dbReference type="ARBA" id="ARBA00045102"/>
    </source>
</evidence>
<dbReference type="InterPro" id="IPR019734">
    <property type="entry name" value="TPR_rpt"/>
</dbReference>
<keyword evidence="8 17" id="KW-0812">Transmembrane</keyword>
<dbReference type="Pfam" id="PF13374">
    <property type="entry name" value="TPR_10"/>
    <property type="match status" value="1"/>
</dbReference>
<evidence type="ECO:0000313" key="19">
    <source>
        <dbReference type="EMBL" id="EDW54032.1"/>
    </source>
</evidence>
<evidence type="ECO:0000256" key="4">
    <source>
        <dbReference type="ARBA" id="ARBA00004922"/>
    </source>
</evidence>
<dbReference type="PROSITE" id="PS50005">
    <property type="entry name" value="TPR"/>
    <property type="match status" value="4"/>
</dbReference>
<dbReference type="Gene3D" id="1.25.40.10">
    <property type="entry name" value="Tetratricopeptide repeat domain"/>
    <property type="match status" value="3"/>
</dbReference>
<gene>
    <name evidence="19" type="primary">Dsec\GM18357</name>
    <name evidence="19" type="ORF">Dsec_GM18357</name>
</gene>
<evidence type="ECO:0000256" key="1">
    <source>
        <dbReference type="ARBA" id="ARBA00003582"/>
    </source>
</evidence>
<evidence type="ECO:0000259" key="18">
    <source>
        <dbReference type="Pfam" id="PF08409"/>
    </source>
</evidence>
<dbReference type="PhylomeDB" id="B4I2N7"/>
<keyword evidence="20" id="KW-1185">Reference proteome</keyword>
<organism evidence="20">
    <name type="scientific">Drosophila sechellia</name>
    <name type="common">Fruit fly</name>
    <dbReference type="NCBI Taxonomy" id="7238"/>
    <lineage>
        <taxon>Eukaryota</taxon>
        <taxon>Metazoa</taxon>
        <taxon>Ecdysozoa</taxon>
        <taxon>Arthropoda</taxon>
        <taxon>Hexapoda</taxon>
        <taxon>Insecta</taxon>
        <taxon>Pterygota</taxon>
        <taxon>Neoptera</taxon>
        <taxon>Endopterygota</taxon>
        <taxon>Diptera</taxon>
        <taxon>Brachycera</taxon>
        <taxon>Muscomorpha</taxon>
        <taxon>Ephydroidea</taxon>
        <taxon>Drosophilidae</taxon>
        <taxon>Drosophila</taxon>
        <taxon>Sophophora</taxon>
    </lineage>
</organism>
<dbReference type="InterPro" id="IPR052384">
    <property type="entry name" value="TMTC_O-mannosyltransferase"/>
</dbReference>
<keyword evidence="10 16" id="KW-0802">TPR repeat</keyword>
<feature type="transmembrane region" description="Helical" evidence="17">
    <location>
        <begin position="307"/>
        <end position="327"/>
    </location>
</feature>
<evidence type="ECO:0000256" key="8">
    <source>
        <dbReference type="ARBA" id="ARBA00022692"/>
    </source>
</evidence>
<comment type="catalytic activity">
    <reaction evidence="15">
        <text>a di-trans,poly-cis-dolichyl beta-D-mannosyl phosphate + L-seryl-[protein] = 3-O-(alpha-D-mannosyl)-L-seryl-[protein] + a di-trans,poly-cis-dolichyl phosphate + H(+)</text>
        <dbReference type="Rhea" id="RHEA:17377"/>
        <dbReference type="Rhea" id="RHEA-COMP:9863"/>
        <dbReference type="Rhea" id="RHEA-COMP:13546"/>
        <dbReference type="Rhea" id="RHEA-COMP:19498"/>
        <dbReference type="Rhea" id="RHEA-COMP:19501"/>
        <dbReference type="ChEBI" id="CHEBI:15378"/>
        <dbReference type="ChEBI" id="CHEBI:29999"/>
        <dbReference type="ChEBI" id="CHEBI:57683"/>
        <dbReference type="ChEBI" id="CHEBI:58211"/>
        <dbReference type="ChEBI" id="CHEBI:137321"/>
        <dbReference type="EC" id="2.4.1.109"/>
    </reaction>
</comment>
<name>B4I2N7_DROSE</name>
<dbReference type="Pfam" id="PF08409">
    <property type="entry name" value="TMTC_DUF1736"/>
    <property type="match status" value="1"/>
</dbReference>
<comment type="catalytic activity">
    <reaction evidence="14">
        <text>a di-trans,poly-cis-dolichyl beta-D-mannosyl phosphate + L-threonyl-[protein] = 3-O-(alpha-D-mannosyl)-L-threonyl-[protein] + a di-trans,poly-cis-dolichyl phosphate + H(+)</text>
        <dbReference type="Rhea" id="RHEA:53396"/>
        <dbReference type="Rhea" id="RHEA-COMP:11060"/>
        <dbReference type="Rhea" id="RHEA-COMP:13547"/>
        <dbReference type="Rhea" id="RHEA-COMP:19498"/>
        <dbReference type="Rhea" id="RHEA-COMP:19501"/>
        <dbReference type="ChEBI" id="CHEBI:15378"/>
        <dbReference type="ChEBI" id="CHEBI:30013"/>
        <dbReference type="ChEBI" id="CHEBI:57683"/>
        <dbReference type="ChEBI" id="CHEBI:58211"/>
        <dbReference type="ChEBI" id="CHEBI:137323"/>
        <dbReference type="EC" id="2.4.1.109"/>
    </reaction>
</comment>
<dbReference type="Proteomes" id="UP000001292">
    <property type="component" value="Unassembled WGS sequence"/>
</dbReference>
<dbReference type="UniPathway" id="UPA00378"/>
<dbReference type="InterPro" id="IPR013618">
    <property type="entry name" value="TMTC_DUF1736"/>
</dbReference>
<dbReference type="GO" id="GO:0004169">
    <property type="term" value="F:dolichyl-phosphate-mannose-protein mannosyltransferase activity"/>
    <property type="evidence" value="ECO:0007669"/>
    <property type="project" value="UniProtKB-EC"/>
</dbReference>
<proteinExistence type="inferred from homology"/>
<dbReference type="InterPro" id="IPR011990">
    <property type="entry name" value="TPR-like_helical_dom_sf"/>
</dbReference>
<feature type="transmembrane region" description="Helical" evidence="17">
    <location>
        <begin position="126"/>
        <end position="147"/>
    </location>
</feature>
<evidence type="ECO:0000256" key="3">
    <source>
        <dbReference type="ARBA" id="ARBA00004240"/>
    </source>
</evidence>
<evidence type="ECO:0000256" key="12">
    <source>
        <dbReference type="ARBA" id="ARBA00022989"/>
    </source>
</evidence>
<keyword evidence="7" id="KW-0808">Transferase</keyword>
<protein>
    <recommendedName>
        <fullName evidence="6">dolichyl-phosphate-mannose--protein mannosyltransferase</fullName>
        <ecNumber evidence="6">2.4.1.109</ecNumber>
    </recommendedName>
</protein>
<evidence type="ECO:0000256" key="17">
    <source>
        <dbReference type="SAM" id="Phobius"/>
    </source>
</evidence>
<evidence type="ECO:0000256" key="10">
    <source>
        <dbReference type="ARBA" id="ARBA00022803"/>
    </source>
</evidence>
<dbReference type="Pfam" id="PF07719">
    <property type="entry name" value="TPR_2"/>
    <property type="match status" value="1"/>
</dbReference>
<feature type="repeat" description="TPR" evidence="16">
    <location>
        <begin position="830"/>
        <end position="863"/>
    </location>
</feature>
<feature type="transmembrane region" description="Helical" evidence="17">
    <location>
        <begin position="347"/>
        <end position="366"/>
    </location>
</feature>
<evidence type="ECO:0000256" key="2">
    <source>
        <dbReference type="ARBA" id="ARBA00004141"/>
    </source>
</evidence>
<feature type="transmembrane region" description="Helical" evidence="17">
    <location>
        <begin position="438"/>
        <end position="463"/>
    </location>
</feature>
<dbReference type="SMR" id="B4I2N7"/>
<feature type="transmembrane region" description="Helical" evidence="17">
    <location>
        <begin position="469"/>
        <end position="488"/>
    </location>
</feature>
<dbReference type="PANTHER" id="PTHR44216:SF3">
    <property type="entry name" value="PROTEIN O-MANNOSYL-TRANSFERASE TMTC2"/>
    <property type="match status" value="1"/>
</dbReference>
<feature type="transmembrane region" description="Helical" evidence="17">
    <location>
        <begin position="177"/>
        <end position="196"/>
    </location>
</feature>
<feature type="repeat" description="TPR" evidence="16">
    <location>
        <begin position="540"/>
        <end position="573"/>
    </location>
</feature>
<keyword evidence="9" id="KW-0677">Repeat</keyword>
<evidence type="ECO:0000256" key="9">
    <source>
        <dbReference type="ARBA" id="ARBA00022737"/>
    </source>
</evidence>
<accession>B4I2N7</accession>
<dbReference type="Pfam" id="PF00515">
    <property type="entry name" value="TPR_1"/>
    <property type="match status" value="1"/>
</dbReference>
<comment type="subcellular location">
    <subcellularLocation>
        <location evidence="3">Endoplasmic reticulum</location>
    </subcellularLocation>
    <subcellularLocation>
        <location evidence="2">Membrane</location>
        <topology evidence="2">Multi-pass membrane protein</topology>
    </subcellularLocation>
</comment>
<sequence>MFVSRILAGFNLEQMQPVVSQPGKSAKLTVRRMSPTLSHKDLAGLAGCSALAFVLYLNTLNAGFVYDDRRAILANGDVTGAHPLVNLLRNDFWGTPLVDSGSHGSWRPLCVLSFRLNFLVGGMTPMGYHLVNVMLHCVATWLVFLVARTLLPSRMGVLAAGALFAVHPAHTEAVAGLVGRADLAACVCYLLAYLSYRRHMINREWGSLMLTIVLALAALLCKETAITALLLCGLCDVLSPVGRENSDKVCDGSFSGLASFNFQRRIRSLSILGFTLVCALYCRLSLLPRPSAAFSASDNPTAHESCFWTRTLTFLYLPVANFGILLWPQELSFDWGMEAVPRIRTLWDARNILTAGFYGSLIAILWKGSGLRRAASPMDFAEVANISLPLLRRLGGNSCHTWLGLTCACHHQLSAPSFRSASAIFSSSSPSKSTSWTVAPILGTAFLVLPFLPASNLLFYVGFVMAERVLYLPSVGYCLLFGLGFGHLWQRVNSSRRSRLMLLCGLALLLGIHGVRTCRRNLDWRDEEQLFRSAITINPPKALGNLGSVLSAQGKYEEAELALRMALGHRPTMADAHFNLGVVHQKQLNFSSAVPCFRRAIELRPQLAVAYLNLGTSLISLGDHRQEAISVLRTGARLEGNGVRDRGAHVEARYTCYLQLSVLYRSEGRLQDAAAALRESLKALPLLPQKQRAVLHLRLGEILAELQDWNEAEHQQRLALQLQPEQGAAYVTYGQTLARNGSRLAEAESWFKRALQLAPLEPSSHHHYADFLEQQERHDEALSLRLRAAALAPQDYTLQSCVADALRLLNRLAEAELWYRKAVTLQPLAAHAHANLGAILQMRGLRKEAVACYQKALELQPGHAISRANLARMNVHKDENE</sequence>
<feature type="transmembrane region" description="Helical" evidence="17">
    <location>
        <begin position="208"/>
        <end position="231"/>
    </location>
</feature>
<keyword evidence="11" id="KW-0256">Endoplasmic reticulum</keyword>
<evidence type="ECO:0000256" key="16">
    <source>
        <dbReference type="PROSITE-ProRule" id="PRU00339"/>
    </source>
</evidence>
<dbReference type="EC" id="2.4.1.109" evidence="6"/>
<dbReference type="SMART" id="SM00028">
    <property type="entry name" value="TPR"/>
    <property type="match status" value="8"/>
</dbReference>
<evidence type="ECO:0000256" key="13">
    <source>
        <dbReference type="ARBA" id="ARBA00023136"/>
    </source>
</evidence>
<dbReference type="PROSITE" id="PS50293">
    <property type="entry name" value="TPR_REGION"/>
    <property type="match status" value="2"/>
</dbReference>
<comment type="similarity">
    <text evidence="5">Belongs to the TMTC family.</text>
</comment>
<dbReference type="GO" id="GO:0005789">
    <property type="term" value="C:endoplasmic reticulum membrane"/>
    <property type="evidence" value="ECO:0007669"/>
    <property type="project" value="TreeGrafter"/>
</dbReference>
<comment type="pathway">
    <text evidence="4">Protein modification; protein glycosylation.</text>
</comment>
<dbReference type="STRING" id="7238.B4I2N7"/>
<evidence type="ECO:0000256" key="14">
    <source>
        <dbReference type="ARBA" id="ARBA00045085"/>
    </source>
</evidence>
<feature type="transmembrane region" description="Helical" evidence="17">
    <location>
        <begin position="42"/>
        <end position="66"/>
    </location>
</feature>
<feature type="repeat" description="TPR" evidence="16">
    <location>
        <begin position="693"/>
        <end position="726"/>
    </location>
</feature>
<dbReference type="PANTHER" id="PTHR44216">
    <property type="entry name" value="PROTEIN O-MANNOSYL-TRANSFERASE TMTC2"/>
    <property type="match status" value="1"/>
</dbReference>
<evidence type="ECO:0000256" key="11">
    <source>
        <dbReference type="ARBA" id="ARBA00022824"/>
    </source>
</evidence>
<feature type="repeat" description="TPR" evidence="16">
    <location>
        <begin position="574"/>
        <end position="607"/>
    </location>
</feature>
<evidence type="ECO:0000256" key="5">
    <source>
        <dbReference type="ARBA" id="ARBA00007882"/>
    </source>
</evidence>
<dbReference type="SUPFAM" id="SSF48452">
    <property type="entry name" value="TPR-like"/>
    <property type="match status" value="2"/>
</dbReference>
<dbReference type="InterPro" id="IPR013105">
    <property type="entry name" value="TPR_2"/>
</dbReference>
<evidence type="ECO:0000256" key="6">
    <source>
        <dbReference type="ARBA" id="ARBA00012839"/>
    </source>
</evidence>
<dbReference type="Pfam" id="PF13432">
    <property type="entry name" value="TPR_16"/>
    <property type="match status" value="1"/>
</dbReference>